<keyword evidence="3" id="KW-1185">Reference proteome</keyword>
<accession>A0ABV6MIP7</accession>
<dbReference type="Pfam" id="PF11716">
    <property type="entry name" value="MDMPI_N"/>
    <property type="match status" value="1"/>
</dbReference>
<dbReference type="InterPro" id="IPR017520">
    <property type="entry name" value="CHP03086"/>
</dbReference>
<dbReference type="NCBIfam" id="TIGR03083">
    <property type="entry name" value="maleylpyruvate isomerase family mycothiol-dependent enzyme"/>
    <property type="match status" value="1"/>
</dbReference>
<comment type="caution">
    <text evidence="2">The sequence shown here is derived from an EMBL/GenBank/DDBJ whole genome shotgun (WGS) entry which is preliminary data.</text>
</comment>
<evidence type="ECO:0000313" key="2">
    <source>
        <dbReference type="EMBL" id="MFC0540168.1"/>
    </source>
</evidence>
<dbReference type="EMBL" id="JBHLUD010000001">
    <property type="protein sequence ID" value="MFC0540168.1"/>
    <property type="molecule type" value="Genomic_DNA"/>
</dbReference>
<dbReference type="Gene3D" id="1.20.120.450">
    <property type="entry name" value="dinb family like domain"/>
    <property type="match status" value="1"/>
</dbReference>
<name>A0ABV6MIP7_9PSEU</name>
<dbReference type="InterPro" id="IPR024344">
    <property type="entry name" value="MDMPI_metal-binding"/>
</dbReference>
<dbReference type="InterPro" id="IPR034660">
    <property type="entry name" value="DinB/YfiT-like"/>
</dbReference>
<dbReference type="SUPFAM" id="SSF109854">
    <property type="entry name" value="DinB/YfiT-like putative metalloenzymes"/>
    <property type="match status" value="1"/>
</dbReference>
<reference evidence="2 3" key="1">
    <citation type="submission" date="2024-09" db="EMBL/GenBank/DDBJ databases">
        <authorList>
            <person name="Sun Q."/>
            <person name="Mori K."/>
        </authorList>
    </citation>
    <scope>NUCLEOTIDE SEQUENCE [LARGE SCALE GENOMIC DNA]</scope>
    <source>
        <strain evidence="2 3">TBRC 1432</strain>
    </source>
</reference>
<dbReference type="InterPro" id="IPR017517">
    <property type="entry name" value="Maleyloyr_isom"/>
</dbReference>
<feature type="domain" description="Mycothiol-dependent maleylpyruvate isomerase metal-binding" evidence="1">
    <location>
        <begin position="11"/>
        <end position="131"/>
    </location>
</feature>
<evidence type="ECO:0000259" key="1">
    <source>
        <dbReference type="Pfam" id="PF11716"/>
    </source>
</evidence>
<dbReference type="NCBIfam" id="TIGR03086">
    <property type="entry name" value="TIGR03086 family metal-binding protein"/>
    <property type="match status" value="1"/>
</dbReference>
<dbReference type="RefSeq" id="WP_273938932.1">
    <property type="nucleotide sequence ID" value="NZ_CP097263.1"/>
</dbReference>
<gene>
    <name evidence="2" type="ORF">ACFFH7_01680</name>
</gene>
<sequence>MHINDLLAQHRAVIRASVEVVARVRTDDLGRPTPCAEWTLAELLAHMTAQHRGFAAAARGNGSDLAAWEVRPLGASPVADYTDAAVDLLAAFASPAPEFELPEFQPVSTFPAAQAISFHLIDYVVHAWDVARSLGLDYVLPAGVADLALRIALLVPDGDNRLAPDSPFAPALTAADEADPLARILTALGRSPEWSRHGQAVRK</sequence>
<proteinExistence type="predicted"/>
<organism evidence="2 3">
    <name type="scientific">Kutzneria chonburiensis</name>
    <dbReference type="NCBI Taxonomy" id="1483604"/>
    <lineage>
        <taxon>Bacteria</taxon>
        <taxon>Bacillati</taxon>
        <taxon>Actinomycetota</taxon>
        <taxon>Actinomycetes</taxon>
        <taxon>Pseudonocardiales</taxon>
        <taxon>Pseudonocardiaceae</taxon>
        <taxon>Kutzneria</taxon>
    </lineage>
</organism>
<protein>
    <submittedName>
        <fullName evidence="2">TIGR03086 family metal-binding protein</fullName>
    </submittedName>
</protein>
<evidence type="ECO:0000313" key="3">
    <source>
        <dbReference type="Proteomes" id="UP001589810"/>
    </source>
</evidence>
<dbReference type="Proteomes" id="UP001589810">
    <property type="component" value="Unassembled WGS sequence"/>
</dbReference>